<evidence type="ECO:0000256" key="1">
    <source>
        <dbReference type="ARBA" id="ARBA00023015"/>
    </source>
</evidence>
<keyword evidence="2" id="KW-0238">DNA-binding</keyword>
<dbReference type="PANTHER" id="PTHR44688:SF16">
    <property type="entry name" value="DNA-BINDING TRANSCRIPTIONAL ACTIVATOR DEVR_DOSR"/>
    <property type="match status" value="1"/>
</dbReference>
<evidence type="ECO:0000259" key="6">
    <source>
        <dbReference type="PROSITE" id="PS50110"/>
    </source>
</evidence>
<dbReference type="GO" id="GO:0006355">
    <property type="term" value="P:regulation of DNA-templated transcription"/>
    <property type="evidence" value="ECO:0007669"/>
    <property type="project" value="InterPro"/>
</dbReference>
<organism evidence="7 8">
    <name type="scientific">Candidatus Protofrankia californiensis</name>
    <dbReference type="NCBI Taxonomy" id="1839754"/>
    <lineage>
        <taxon>Bacteria</taxon>
        <taxon>Bacillati</taxon>
        <taxon>Actinomycetota</taxon>
        <taxon>Actinomycetes</taxon>
        <taxon>Frankiales</taxon>
        <taxon>Frankiaceae</taxon>
        <taxon>Protofrankia</taxon>
    </lineage>
</organism>
<dbReference type="SMART" id="SM00448">
    <property type="entry name" value="REC"/>
    <property type="match status" value="1"/>
</dbReference>
<name>A0A1C3P002_9ACTN</name>
<evidence type="ECO:0000256" key="3">
    <source>
        <dbReference type="ARBA" id="ARBA00023163"/>
    </source>
</evidence>
<evidence type="ECO:0000256" key="4">
    <source>
        <dbReference type="PROSITE-ProRule" id="PRU00169"/>
    </source>
</evidence>
<keyword evidence="1" id="KW-0805">Transcription regulation</keyword>
<dbReference type="InterPro" id="IPR001789">
    <property type="entry name" value="Sig_transdc_resp-reg_receiver"/>
</dbReference>
<evidence type="ECO:0000259" key="5">
    <source>
        <dbReference type="PROSITE" id="PS50043"/>
    </source>
</evidence>
<evidence type="ECO:0000313" key="8">
    <source>
        <dbReference type="Proteomes" id="UP000199013"/>
    </source>
</evidence>
<keyword evidence="4" id="KW-0597">Phosphoprotein</keyword>
<dbReference type="GO" id="GO:0003677">
    <property type="term" value="F:DNA binding"/>
    <property type="evidence" value="ECO:0007669"/>
    <property type="project" value="UniProtKB-KW"/>
</dbReference>
<evidence type="ECO:0000256" key="2">
    <source>
        <dbReference type="ARBA" id="ARBA00023125"/>
    </source>
</evidence>
<protein>
    <submittedName>
        <fullName evidence="7">Two component LuxR family transcriptional regulator</fullName>
    </submittedName>
</protein>
<dbReference type="InterPro" id="IPR000792">
    <property type="entry name" value="Tscrpt_reg_LuxR_C"/>
</dbReference>
<dbReference type="SMART" id="SM00421">
    <property type="entry name" value="HTH_LUXR"/>
    <property type="match status" value="1"/>
</dbReference>
<dbReference type="SUPFAM" id="SSF46894">
    <property type="entry name" value="C-terminal effector domain of the bipartite response regulators"/>
    <property type="match status" value="1"/>
</dbReference>
<proteinExistence type="predicted"/>
<dbReference type="PANTHER" id="PTHR44688">
    <property type="entry name" value="DNA-BINDING TRANSCRIPTIONAL ACTIVATOR DEVR_DOSR"/>
    <property type="match status" value="1"/>
</dbReference>
<dbReference type="InterPro" id="IPR016032">
    <property type="entry name" value="Sig_transdc_resp-reg_C-effctor"/>
</dbReference>
<evidence type="ECO:0000313" key="7">
    <source>
        <dbReference type="EMBL" id="SBW23157.1"/>
    </source>
</evidence>
<accession>A0A1C3P002</accession>
<dbReference type="EMBL" id="FLUV01001536">
    <property type="protein sequence ID" value="SBW23157.1"/>
    <property type="molecule type" value="Genomic_DNA"/>
</dbReference>
<feature type="modified residue" description="4-aspartylphosphate" evidence="4">
    <location>
        <position position="52"/>
    </location>
</feature>
<dbReference type="InterPro" id="IPR011006">
    <property type="entry name" value="CheY-like_superfamily"/>
</dbReference>
<keyword evidence="8" id="KW-1185">Reference proteome</keyword>
<dbReference type="InterPro" id="IPR036388">
    <property type="entry name" value="WH-like_DNA-bd_sf"/>
</dbReference>
<dbReference type="SUPFAM" id="SSF52172">
    <property type="entry name" value="CheY-like"/>
    <property type="match status" value="1"/>
</dbReference>
<reference evidence="8" key="1">
    <citation type="submission" date="2016-02" db="EMBL/GenBank/DDBJ databases">
        <authorList>
            <person name="Wibberg D."/>
        </authorList>
    </citation>
    <scope>NUCLEOTIDE SEQUENCE [LARGE SCALE GENOMIC DNA]</scope>
</reference>
<dbReference type="AlphaFoldDB" id="A0A1C3P002"/>
<dbReference type="PROSITE" id="PS50043">
    <property type="entry name" value="HTH_LUXR_2"/>
    <property type="match status" value="1"/>
</dbReference>
<feature type="domain" description="Response regulatory" evidence="6">
    <location>
        <begin position="2"/>
        <end position="117"/>
    </location>
</feature>
<dbReference type="GO" id="GO:0000160">
    <property type="term" value="P:phosphorelay signal transduction system"/>
    <property type="evidence" value="ECO:0007669"/>
    <property type="project" value="InterPro"/>
</dbReference>
<dbReference type="PRINTS" id="PR00038">
    <property type="entry name" value="HTHLUXR"/>
</dbReference>
<dbReference type="Gene3D" id="3.40.50.2300">
    <property type="match status" value="1"/>
</dbReference>
<sequence>MRVVLCDDHRMFVEAMAAMLTARGWTVCAVAFTAADAEGVIRCHRPDLGMIDQGFLDGGGLELIRSLADLTPVTKLLLLTGSTDIAAINAAIRAGVGGFASKTQDIERVIAIAERVGHGKTMTDANVAVRAMHAPHYPGASATVENLLTNRERDVLVRLGRGQSTAILAAELGITVNTARSHIQNVLNKLGVHSRMEAAALAVRVGLVDRSC</sequence>
<gene>
    <name evidence="7" type="ORF">FDG2_3657</name>
</gene>
<dbReference type="Pfam" id="PF00072">
    <property type="entry name" value="Response_reg"/>
    <property type="match status" value="1"/>
</dbReference>
<dbReference type="Proteomes" id="UP000199013">
    <property type="component" value="Unassembled WGS sequence"/>
</dbReference>
<dbReference type="Pfam" id="PF00196">
    <property type="entry name" value="GerE"/>
    <property type="match status" value="1"/>
</dbReference>
<dbReference type="CDD" id="cd06170">
    <property type="entry name" value="LuxR_C_like"/>
    <property type="match status" value="1"/>
</dbReference>
<feature type="domain" description="HTH luxR-type" evidence="5">
    <location>
        <begin position="141"/>
        <end position="206"/>
    </location>
</feature>
<dbReference type="Gene3D" id="1.10.10.10">
    <property type="entry name" value="Winged helix-like DNA-binding domain superfamily/Winged helix DNA-binding domain"/>
    <property type="match status" value="1"/>
</dbReference>
<keyword evidence="3" id="KW-0804">Transcription</keyword>
<dbReference type="PROSITE" id="PS50110">
    <property type="entry name" value="RESPONSE_REGULATORY"/>
    <property type="match status" value="1"/>
</dbReference>